<proteinExistence type="predicted"/>
<evidence type="ECO:0000313" key="5">
    <source>
        <dbReference type="EMBL" id="GGD84181.1"/>
    </source>
</evidence>
<dbReference type="Gene3D" id="1.10.3360.10">
    <property type="entry name" value="VPA0735-like domain"/>
    <property type="match status" value="1"/>
</dbReference>
<keyword evidence="2" id="KW-1133">Transmembrane helix</keyword>
<keyword evidence="6" id="KW-1185">Reference proteome</keyword>
<dbReference type="PANTHER" id="PTHR36509:SF2">
    <property type="entry name" value="BLL3101 PROTEIN"/>
    <property type="match status" value="1"/>
</dbReference>
<evidence type="ECO:0000259" key="3">
    <source>
        <dbReference type="Pfam" id="PF06742"/>
    </source>
</evidence>
<dbReference type="Pfam" id="PF06863">
    <property type="entry name" value="DUF1254"/>
    <property type="match status" value="1"/>
</dbReference>
<evidence type="ECO:0000256" key="2">
    <source>
        <dbReference type="SAM" id="Phobius"/>
    </source>
</evidence>
<feature type="compositionally biased region" description="Low complexity" evidence="1">
    <location>
        <begin position="255"/>
        <end position="270"/>
    </location>
</feature>
<organism evidence="5 6">
    <name type="scientific">Caballeronia grimmiae</name>
    <dbReference type="NCBI Taxonomy" id="1071679"/>
    <lineage>
        <taxon>Bacteria</taxon>
        <taxon>Pseudomonadati</taxon>
        <taxon>Pseudomonadota</taxon>
        <taxon>Betaproteobacteria</taxon>
        <taxon>Burkholderiales</taxon>
        <taxon>Burkholderiaceae</taxon>
        <taxon>Caballeronia</taxon>
    </lineage>
</organism>
<protein>
    <submittedName>
        <fullName evidence="5">Lipoprotein</fullName>
    </submittedName>
</protein>
<keyword evidence="2" id="KW-0472">Membrane</keyword>
<feature type="domain" description="DUF1214" evidence="3">
    <location>
        <begin position="384"/>
        <end position="489"/>
    </location>
</feature>
<gene>
    <name evidence="5" type="ORF">GCM10010985_43370</name>
</gene>
<dbReference type="InterPro" id="IPR037049">
    <property type="entry name" value="DUF1214_C_sf"/>
</dbReference>
<name>A0ABQ1RV63_9BURK</name>
<dbReference type="SUPFAM" id="SSF160935">
    <property type="entry name" value="VPA0735-like"/>
    <property type="match status" value="1"/>
</dbReference>
<accession>A0ABQ1RV63</accession>
<evidence type="ECO:0000259" key="4">
    <source>
        <dbReference type="Pfam" id="PF06863"/>
    </source>
</evidence>
<feature type="domain" description="DUF1254" evidence="4">
    <location>
        <begin position="96"/>
        <end position="223"/>
    </location>
</feature>
<keyword evidence="5" id="KW-0449">Lipoprotein</keyword>
<dbReference type="Gene3D" id="2.60.120.600">
    <property type="entry name" value="Domain of unknown function DUF1214, C-terminal domain"/>
    <property type="match status" value="1"/>
</dbReference>
<dbReference type="Proteomes" id="UP000597138">
    <property type="component" value="Unassembled WGS sequence"/>
</dbReference>
<dbReference type="Pfam" id="PF06742">
    <property type="entry name" value="DUF1214"/>
    <property type="match status" value="1"/>
</dbReference>
<dbReference type="PANTHER" id="PTHR36509">
    <property type="entry name" value="BLL3101 PROTEIN"/>
    <property type="match status" value="1"/>
</dbReference>
<sequence>MRAPVQNKNRIPIRMTQDRRWTFPLTATFWAAASLTGMALLSGCAADKAPEAKASSGWVKDQVADAYTFGFPLVVSDIARERASGNAGQPGRAPLNTFRHATALPPVGATGWPTVDTLDSTAWLDVSAEPVIVSLPAAPRGRYLDARAFDAWTNALYSSADTTPYPKAQLIAFVPAGWTGTVPANATRVETRTRYVWLSVRVRVNGPRDVREARKLQTAMRIDTATPANGAATDAGATPAVVTGAWPGNSSGQSPAVPALATAPPTASPGAQAEALDANAFFARLARALDANPPATADTPAMNRLASLGVKPGEPVQFKKTDAPLLDSGVADARTRLATVPANAITKNGWTWFGDGVGVYGTDYILRAYLARHQIATTTKNGELKPVAHLDSEGHALNGANQYVLHFAPNQLPPVRGFWTLIAYTKDGALADDKLARIALSDRDRLKKNRDGSIDVVVSAEAPGKARASNWLPAPDGEFQLTMRLYAPKPQASDGTWAPPAIERQ</sequence>
<evidence type="ECO:0000313" key="6">
    <source>
        <dbReference type="Proteomes" id="UP000597138"/>
    </source>
</evidence>
<keyword evidence="2" id="KW-0812">Transmembrane</keyword>
<dbReference type="InterPro" id="IPR010679">
    <property type="entry name" value="DUF1254"/>
</dbReference>
<feature type="transmembrane region" description="Helical" evidence="2">
    <location>
        <begin position="21"/>
        <end position="41"/>
    </location>
</feature>
<dbReference type="Gene3D" id="2.60.40.1610">
    <property type="entry name" value="Domain of unknown function DUF1254"/>
    <property type="match status" value="1"/>
</dbReference>
<dbReference type="InterPro" id="IPR037050">
    <property type="entry name" value="DUF1254_sf"/>
</dbReference>
<feature type="region of interest" description="Disordered" evidence="1">
    <location>
        <begin position="249"/>
        <end position="270"/>
    </location>
</feature>
<dbReference type="EMBL" id="BMEG01000008">
    <property type="protein sequence ID" value="GGD84181.1"/>
    <property type="molecule type" value="Genomic_DNA"/>
</dbReference>
<dbReference type="InterPro" id="IPR010621">
    <property type="entry name" value="DUF1214"/>
</dbReference>
<reference evidence="6" key="1">
    <citation type="journal article" date="2019" name="Int. J. Syst. Evol. Microbiol.">
        <title>The Global Catalogue of Microorganisms (GCM) 10K type strain sequencing project: providing services to taxonomists for standard genome sequencing and annotation.</title>
        <authorList>
            <consortium name="The Broad Institute Genomics Platform"/>
            <consortium name="The Broad Institute Genome Sequencing Center for Infectious Disease"/>
            <person name="Wu L."/>
            <person name="Ma J."/>
        </authorList>
    </citation>
    <scope>NUCLEOTIDE SEQUENCE [LARGE SCALE GENOMIC DNA]</scope>
    <source>
        <strain evidence="6">CGMCC 1.11013</strain>
    </source>
</reference>
<evidence type="ECO:0000256" key="1">
    <source>
        <dbReference type="SAM" id="MobiDB-lite"/>
    </source>
</evidence>
<comment type="caution">
    <text evidence="5">The sequence shown here is derived from an EMBL/GenBank/DDBJ whole genome shotgun (WGS) entry which is preliminary data.</text>
</comment>